<dbReference type="EMBL" id="SNXX01000031">
    <property type="protein sequence ID" value="TDP88794.1"/>
    <property type="molecule type" value="Genomic_DNA"/>
</dbReference>
<dbReference type="RefSeq" id="WP_133531090.1">
    <property type="nucleotide sequence ID" value="NZ_SNXX01000031.1"/>
</dbReference>
<name>A0A4R6RQ73_9FIRM</name>
<dbReference type="Gene3D" id="3.40.190.10">
    <property type="entry name" value="Periplasmic binding protein-like II"/>
    <property type="match status" value="2"/>
</dbReference>
<feature type="signal peptide" evidence="1">
    <location>
        <begin position="1"/>
        <end position="25"/>
    </location>
</feature>
<protein>
    <submittedName>
        <fullName evidence="2">ABC-type glycerol-3-phosphate transport system substrate-binding protein</fullName>
    </submittedName>
</protein>
<feature type="chain" id="PRO_5020646774" evidence="1">
    <location>
        <begin position="26"/>
        <end position="518"/>
    </location>
</feature>
<reference evidence="2 3" key="1">
    <citation type="submission" date="2019-03" db="EMBL/GenBank/DDBJ databases">
        <title>Subsurface microbial communities from deep shales in Ohio and West Virginia, USA.</title>
        <authorList>
            <person name="Wrighton K."/>
        </authorList>
    </citation>
    <scope>NUCLEOTIDE SEQUENCE [LARGE SCALE GENOMIC DNA]</scope>
    <source>
        <strain evidence="2 3">MSL 7</strain>
    </source>
</reference>
<comment type="caution">
    <text evidence="2">The sequence shown here is derived from an EMBL/GenBank/DDBJ whole genome shotgun (WGS) entry which is preliminary data.</text>
</comment>
<gene>
    <name evidence="2" type="ORF">C7957_13114</name>
</gene>
<organism evidence="2 3">
    <name type="scientific">Halanaerobium saccharolyticum</name>
    <dbReference type="NCBI Taxonomy" id="43595"/>
    <lineage>
        <taxon>Bacteria</taxon>
        <taxon>Bacillati</taxon>
        <taxon>Bacillota</taxon>
        <taxon>Clostridia</taxon>
        <taxon>Halanaerobiales</taxon>
        <taxon>Halanaerobiaceae</taxon>
        <taxon>Halanaerobium</taxon>
    </lineage>
</organism>
<accession>A0A4R6RQ73</accession>
<evidence type="ECO:0000313" key="3">
    <source>
        <dbReference type="Proteomes" id="UP000295176"/>
    </source>
</evidence>
<proteinExistence type="predicted"/>
<sequence>MKKKIVLLLLVSLLLVSFMSTAVMAQEENYEKEYTYVINTMNVDSLLEDPRLDLIKEKFNVDFEFRPVNWGNWDERVRIWTASGDMPDVMWTDLQNKFTEYVNWASQGAYKPIPKFGDKYPNLQAIRDKLKSDDYWEINGELYAMPVPMGTVDWRDPLVDTFNFIYRVDWAKEVGLFNKDHEYSWDEMVEMAEAFIEKNPGENRKTIGIGGIGWAWPWFAGLRQTHQMNTYTVKDGEYVWAPAQPEFLAGIKETKKLYDQGIIWEDQPIANNDAAKNKFIAGELGIYFDNISVGNYSEIMNSITAADKNVELADVSPMFVTSPKGNYFAEEILDHWSATIYNPEMSDAKLARWLEIENYMAGKKGQRLSTLGIEGKDYQIDENDEVEILWEKDEDGNLINPYDTGVRFFQLTTMHDEFDLNNPNLADKIKNDVKSILRRKLEDDVYVKPQPYEVTWFAGDDYTRYNSRLGDTMAEVSDVIVSTNSMEELENKWQEYIDSKRDTVDIILEELNQELLKE</sequence>
<evidence type="ECO:0000256" key="1">
    <source>
        <dbReference type="SAM" id="SignalP"/>
    </source>
</evidence>
<dbReference type="Proteomes" id="UP000295176">
    <property type="component" value="Unassembled WGS sequence"/>
</dbReference>
<dbReference type="SUPFAM" id="SSF53850">
    <property type="entry name" value="Periplasmic binding protein-like II"/>
    <property type="match status" value="1"/>
</dbReference>
<dbReference type="AlphaFoldDB" id="A0A4R6RQ73"/>
<evidence type="ECO:0000313" key="2">
    <source>
        <dbReference type="EMBL" id="TDP88794.1"/>
    </source>
</evidence>
<keyword evidence="1" id="KW-0732">Signal</keyword>